<dbReference type="RefSeq" id="WP_264069028.1">
    <property type="nucleotide sequence ID" value="NZ_JACKTY010000031.1"/>
</dbReference>
<accession>A0ABT3CEQ7</accession>
<protein>
    <submittedName>
        <fullName evidence="1">Uncharacterized protein</fullName>
    </submittedName>
</protein>
<comment type="caution">
    <text evidence="1">The sequence shown here is derived from an EMBL/GenBank/DDBJ whole genome shotgun (WGS) entry which is preliminary data.</text>
</comment>
<dbReference type="EMBL" id="JACKTY010000031">
    <property type="protein sequence ID" value="MCV7227976.1"/>
    <property type="molecule type" value="Genomic_DNA"/>
</dbReference>
<proteinExistence type="predicted"/>
<name>A0ABT3CEQ7_9MYCO</name>
<gene>
    <name evidence="1" type="ORF">H7J73_18340</name>
</gene>
<keyword evidence="2" id="KW-1185">Reference proteome</keyword>
<reference evidence="1 2" key="1">
    <citation type="journal article" date="2022" name="BMC Genomics">
        <title>Comparative genome analysis of mycobacteria focusing on tRNA and non-coding RNA.</title>
        <authorList>
            <person name="Behra P.R.K."/>
            <person name="Pettersson B.M.F."/>
            <person name="Ramesh M."/>
            <person name="Das S."/>
            <person name="Dasgupta S."/>
            <person name="Kirsebom L.A."/>
        </authorList>
    </citation>
    <scope>NUCLEOTIDE SEQUENCE [LARGE SCALE GENOMIC DNA]</scope>
    <source>
        <strain evidence="1 2">DSM 44078</strain>
    </source>
</reference>
<evidence type="ECO:0000313" key="1">
    <source>
        <dbReference type="EMBL" id="MCV7227976.1"/>
    </source>
</evidence>
<organism evidence="1 2">
    <name type="scientific">Mycolicibacterium komossense</name>
    <dbReference type="NCBI Taxonomy" id="1779"/>
    <lineage>
        <taxon>Bacteria</taxon>
        <taxon>Bacillati</taxon>
        <taxon>Actinomycetota</taxon>
        <taxon>Actinomycetes</taxon>
        <taxon>Mycobacteriales</taxon>
        <taxon>Mycobacteriaceae</taxon>
        <taxon>Mycolicibacterium</taxon>
    </lineage>
</organism>
<dbReference type="Proteomes" id="UP001526201">
    <property type="component" value="Unassembled WGS sequence"/>
</dbReference>
<sequence length="87" mass="9235">MPDFIGKTVIVTEGSTAQTDLVMVWPHFDLTAPDDLSEPEPFSFVVNAGQPHLAQALEDYIAANSGDYGDGSGACPRWSASGPRLPT</sequence>
<evidence type="ECO:0000313" key="2">
    <source>
        <dbReference type="Proteomes" id="UP001526201"/>
    </source>
</evidence>